<feature type="transmembrane region" description="Helical" evidence="14">
    <location>
        <begin position="38"/>
        <end position="63"/>
    </location>
</feature>
<feature type="transmembrane region" description="Helical" evidence="14">
    <location>
        <begin position="157"/>
        <end position="177"/>
    </location>
</feature>
<evidence type="ECO:0000256" key="8">
    <source>
        <dbReference type="ARBA" id="ARBA00023053"/>
    </source>
</evidence>
<keyword evidence="4" id="KW-1003">Cell membrane</keyword>
<evidence type="ECO:0000256" key="9">
    <source>
        <dbReference type="ARBA" id="ARBA00023065"/>
    </source>
</evidence>
<dbReference type="PANTHER" id="PTHR48086">
    <property type="entry name" value="SODIUM/PROLINE SYMPORTER-RELATED"/>
    <property type="match status" value="1"/>
</dbReference>
<feature type="transmembrane region" description="Helical" evidence="14">
    <location>
        <begin position="189"/>
        <end position="209"/>
    </location>
</feature>
<evidence type="ECO:0000256" key="2">
    <source>
        <dbReference type="ARBA" id="ARBA00006434"/>
    </source>
</evidence>
<feature type="transmembrane region" description="Helical" evidence="14">
    <location>
        <begin position="120"/>
        <end position="145"/>
    </location>
</feature>
<dbReference type="STRING" id="649638.Trad_2553"/>
<dbReference type="InterPro" id="IPR001734">
    <property type="entry name" value="Na/solute_symporter"/>
</dbReference>
<name>D7CTW2_TRURR</name>
<keyword evidence="8" id="KW-0915">Sodium</keyword>
<organism evidence="15 16">
    <name type="scientific">Truepera radiovictrix (strain DSM 17093 / CIP 108686 / LMG 22925 / RQ-24)</name>
    <dbReference type="NCBI Taxonomy" id="649638"/>
    <lineage>
        <taxon>Bacteria</taxon>
        <taxon>Thermotogati</taxon>
        <taxon>Deinococcota</taxon>
        <taxon>Deinococci</taxon>
        <taxon>Trueperales</taxon>
        <taxon>Trueperaceae</taxon>
        <taxon>Truepera</taxon>
    </lineage>
</organism>
<dbReference type="OrthoDB" id="9810181at2"/>
<feature type="transmembrane region" description="Helical" evidence="14">
    <location>
        <begin position="229"/>
        <end position="248"/>
    </location>
</feature>
<dbReference type="GO" id="GO:0015293">
    <property type="term" value="F:symporter activity"/>
    <property type="evidence" value="ECO:0007669"/>
    <property type="project" value="UniProtKB-KW"/>
</dbReference>
<evidence type="ECO:0000256" key="10">
    <source>
        <dbReference type="ARBA" id="ARBA00023136"/>
    </source>
</evidence>
<dbReference type="eggNOG" id="COG0591">
    <property type="taxonomic scope" value="Bacteria"/>
</dbReference>
<comment type="subcellular location">
    <subcellularLocation>
        <location evidence="1">Cell membrane</location>
        <topology evidence="1">Multi-pass membrane protein</topology>
    </subcellularLocation>
</comment>
<evidence type="ECO:0000256" key="1">
    <source>
        <dbReference type="ARBA" id="ARBA00004651"/>
    </source>
</evidence>
<evidence type="ECO:0000256" key="3">
    <source>
        <dbReference type="ARBA" id="ARBA00022448"/>
    </source>
</evidence>
<evidence type="ECO:0000256" key="11">
    <source>
        <dbReference type="ARBA" id="ARBA00023201"/>
    </source>
</evidence>
<keyword evidence="11" id="KW-0739">Sodium transport</keyword>
<evidence type="ECO:0000256" key="6">
    <source>
        <dbReference type="ARBA" id="ARBA00022847"/>
    </source>
</evidence>
<feature type="transmembrane region" description="Helical" evidence="14">
    <location>
        <begin position="443"/>
        <end position="465"/>
    </location>
</feature>
<reference evidence="15 16" key="2">
    <citation type="journal article" date="2011" name="Stand. Genomic Sci.">
        <title>Complete genome sequence of Truepera radiovictrix type strain (RQ-24).</title>
        <authorList>
            <person name="Ivanova N."/>
            <person name="Rohde C."/>
            <person name="Munk C."/>
            <person name="Nolan M."/>
            <person name="Lucas S."/>
            <person name="Del Rio T.G."/>
            <person name="Tice H."/>
            <person name="Deshpande S."/>
            <person name="Cheng J.F."/>
            <person name="Tapia R."/>
            <person name="Han C."/>
            <person name="Goodwin L."/>
            <person name="Pitluck S."/>
            <person name="Liolios K."/>
            <person name="Mavromatis K."/>
            <person name="Mikhailova N."/>
            <person name="Pati A."/>
            <person name="Chen A."/>
            <person name="Palaniappan K."/>
            <person name="Land M."/>
            <person name="Hauser L."/>
            <person name="Chang Y.J."/>
            <person name="Jeffries C.D."/>
            <person name="Brambilla E."/>
            <person name="Rohde M."/>
            <person name="Goker M."/>
            <person name="Tindall B.J."/>
            <person name="Woyke T."/>
            <person name="Bristow J."/>
            <person name="Eisen J.A."/>
            <person name="Markowitz V."/>
            <person name="Hugenholtz P."/>
            <person name="Kyrpides N.C."/>
            <person name="Klenk H.P."/>
            <person name="Lapidus A."/>
        </authorList>
    </citation>
    <scope>NUCLEOTIDE SEQUENCE [LARGE SCALE GENOMIC DNA]</scope>
    <source>
        <strain evidence="16">DSM 17093 / CIP 108686 / LMG 22925 / RQ-24</strain>
    </source>
</reference>
<feature type="transmembrane region" description="Helical" evidence="14">
    <location>
        <begin position="269"/>
        <end position="289"/>
    </location>
</feature>
<comment type="similarity">
    <text evidence="2 13">Belongs to the sodium:solute symporter (SSF) (TC 2.A.21) family.</text>
</comment>
<dbReference type="InterPro" id="IPR038377">
    <property type="entry name" value="Na/Glc_symporter_sf"/>
</dbReference>
<dbReference type="PANTHER" id="PTHR48086:SF3">
    <property type="entry name" value="SODIUM_PROLINE SYMPORTER"/>
    <property type="match status" value="1"/>
</dbReference>
<dbReference type="PROSITE" id="PS50283">
    <property type="entry name" value="NA_SOLUT_SYMP_3"/>
    <property type="match status" value="1"/>
</dbReference>
<evidence type="ECO:0000256" key="14">
    <source>
        <dbReference type="SAM" id="Phobius"/>
    </source>
</evidence>
<dbReference type="InterPro" id="IPR050277">
    <property type="entry name" value="Sodium:Solute_Symporter"/>
</dbReference>
<keyword evidence="6" id="KW-0769">Symport</keyword>
<gene>
    <name evidence="15" type="ordered locus">Trad_2553</name>
</gene>
<comment type="catalytic activity">
    <reaction evidence="12">
        <text>L-proline(in) + Na(+)(in) = L-proline(out) + Na(+)(out)</text>
        <dbReference type="Rhea" id="RHEA:28967"/>
        <dbReference type="ChEBI" id="CHEBI:29101"/>
        <dbReference type="ChEBI" id="CHEBI:60039"/>
    </reaction>
</comment>
<feature type="transmembrane region" description="Helical" evidence="14">
    <location>
        <begin position="362"/>
        <end position="380"/>
    </location>
</feature>
<accession>D7CTW2</accession>
<evidence type="ECO:0000313" key="16">
    <source>
        <dbReference type="Proteomes" id="UP000000379"/>
    </source>
</evidence>
<keyword evidence="10 14" id="KW-0472">Membrane</keyword>
<evidence type="ECO:0000256" key="4">
    <source>
        <dbReference type="ARBA" id="ARBA00022475"/>
    </source>
</evidence>
<dbReference type="GO" id="GO:0005886">
    <property type="term" value="C:plasma membrane"/>
    <property type="evidence" value="ECO:0007669"/>
    <property type="project" value="UniProtKB-SubCell"/>
</dbReference>
<dbReference type="EMBL" id="CP002049">
    <property type="protein sequence ID" value="ADI15659.1"/>
    <property type="molecule type" value="Genomic_DNA"/>
</dbReference>
<keyword evidence="5 14" id="KW-0812">Transmembrane</keyword>
<evidence type="ECO:0000256" key="7">
    <source>
        <dbReference type="ARBA" id="ARBA00022989"/>
    </source>
</evidence>
<dbReference type="HOGENOM" id="CLU_018808_15_0_0"/>
<protein>
    <submittedName>
        <fullName evidence="15">SSS sodium solute transporter superfamily</fullName>
    </submittedName>
</protein>
<feature type="transmembrane region" description="Helical" evidence="14">
    <location>
        <begin position="6"/>
        <end position="26"/>
    </location>
</feature>
<keyword evidence="7 14" id="KW-1133">Transmembrane helix</keyword>
<dbReference type="KEGG" id="tra:Trad_2553"/>
<feature type="transmembrane region" description="Helical" evidence="14">
    <location>
        <begin position="75"/>
        <end position="99"/>
    </location>
</feature>
<dbReference type="RefSeq" id="WP_013179020.1">
    <property type="nucleotide sequence ID" value="NC_014221.1"/>
</dbReference>
<dbReference type="Proteomes" id="UP000000379">
    <property type="component" value="Chromosome"/>
</dbReference>
<feature type="transmembrane region" description="Helical" evidence="14">
    <location>
        <begin position="309"/>
        <end position="328"/>
    </location>
</feature>
<keyword evidence="16" id="KW-1185">Reference proteome</keyword>
<evidence type="ECO:0000313" key="15">
    <source>
        <dbReference type="EMBL" id="ADI15659.1"/>
    </source>
</evidence>
<dbReference type="AlphaFoldDB" id="D7CTW2"/>
<feature type="transmembrane region" description="Helical" evidence="14">
    <location>
        <begin position="392"/>
        <end position="410"/>
    </location>
</feature>
<dbReference type="Pfam" id="PF00474">
    <property type="entry name" value="SSF"/>
    <property type="match status" value="1"/>
</dbReference>
<sequence>MTDAALQLTVLGLYLLVLVGIGAYTFGRSGRDPVSYFLASRGLGTLVLVFTLLATLMSAFTFLGVPADAYTHGLGIFLGVGVTDAFLSALFLAFGYRLWRAGKRFDFVTPSEFFSHRFQSPFLGLLYALCALGFTAPYISIQIIGGGRALEVLTGGAVAYLPAAVIMALIITLYVLVGGMRAVAWTDTLQGLIMLAGMGLAFVLIALNAPGETAALEPWLRLPGPTGRWSARGLVGYQLLIFMAVPLFPQIFQRFFAAKNADVFKKMMVVWPPLVLALFFPAALIGVWGRAVFPALEQADQVMPLMLSTFLPPVAAAVVLTAAIAALMSTADSQLLTSSALVTRDLYARLLRRDLTPDREAYVGRVTVVVLAVASFAIAVNPPGVIVEIATWSFQGSAMFFPLLVAGLYWPRCTTAGAVAGTVVSVGLTLGWLTGLLPLAWTFGWIPVVPAVVLGGAVLVAVSLLTQPNLKRSAAYAELWGGR</sequence>
<dbReference type="Gene3D" id="1.20.1730.10">
    <property type="entry name" value="Sodium/glucose cotransporter"/>
    <property type="match status" value="1"/>
</dbReference>
<reference evidence="16" key="1">
    <citation type="submission" date="2010-05" db="EMBL/GenBank/DDBJ databases">
        <title>The complete genome of Truepera radiovictris DSM 17093.</title>
        <authorList>
            <consortium name="US DOE Joint Genome Institute (JGI-PGF)"/>
            <person name="Lucas S."/>
            <person name="Copeland A."/>
            <person name="Lapidus A."/>
            <person name="Glavina del Rio T."/>
            <person name="Dalin E."/>
            <person name="Tice H."/>
            <person name="Bruce D."/>
            <person name="Goodwin L."/>
            <person name="Pitluck S."/>
            <person name="Kyrpides N."/>
            <person name="Mavromatis K."/>
            <person name="Ovchinnikova G."/>
            <person name="Munk A.C."/>
            <person name="Detter J.C."/>
            <person name="Han C."/>
            <person name="Tapia R."/>
            <person name="Land M."/>
            <person name="Hauser L."/>
            <person name="Markowitz V."/>
            <person name="Cheng J.-F."/>
            <person name="Hugenholtz P."/>
            <person name="Woyke T."/>
            <person name="Wu D."/>
            <person name="Tindall B."/>
            <person name="Pomrenke H.G."/>
            <person name="Brambilla E."/>
            <person name="Klenk H.-P."/>
            <person name="Eisen J.A."/>
        </authorList>
    </citation>
    <scope>NUCLEOTIDE SEQUENCE [LARGE SCALE GENOMIC DNA]</scope>
    <source>
        <strain evidence="16">DSM 17093 / CIP 108686 / LMG 22925 / RQ-24</strain>
    </source>
</reference>
<dbReference type="CDD" id="cd10322">
    <property type="entry name" value="SLC5sbd"/>
    <property type="match status" value="1"/>
</dbReference>
<dbReference type="GO" id="GO:0006814">
    <property type="term" value="P:sodium ion transport"/>
    <property type="evidence" value="ECO:0007669"/>
    <property type="project" value="UniProtKB-KW"/>
</dbReference>
<evidence type="ECO:0000256" key="5">
    <source>
        <dbReference type="ARBA" id="ARBA00022692"/>
    </source>
</evidence>
<evidence type="ECO:0000256" key="13">
    <source>
        <dbReference type="RuleBase" id="RU362091"/>
    </source>
</evidence>
<feature type="transmembrane region" description="Helical" evidence="14">
    <location>
        <begin position="417"/>
        <end position="437"/>
    </location>
</feature>
<evidence type="ECO:0000256" key="12">
    <source>
        <dbReference type="ARBA" id="ARBA00033708"/>
    </source>
</evidence>
<proteinExistence type="inferred from homology"/>
<keyword evidence="9" id="KW-0406">Ion transport</keyword>
<keyword evidence="3" id="KW-0813">Transport</keyword>